<evidence type="ECO:0000313" key="2">
    <source>
        <dbReference type="Proteomes" id="UP000005636"/>
    </source>
</evidence>
<gene>
    <name evidence="1" type="ORF">GTCCBUS3UF5_17420</name>
</gene>
<name>A0ABM5MH78_GEOTH</name>
<proteinExistence type="predicted"/>
<accession>A0ABM5MH78</accession>
<dbReference type="Proteomes" id="UP000005636">
    <property type="component" value="Chromosome"/>
</dbReference>
<keyword evidence="2" id="KW-1185">Reference proteome</keyword>
<reference evidence="1 2" key="1">
    <citation type="submission" date="2011-11" db="EMBL/GenBank/DDBJ databases">
        <title>Complete genome sequence of thermophilic Geobacillus thermoleovorans CCB_US3_UF5.</title>
        <authorList>
            <person name="Muhd Sakaff M.K.L."/>
            <person name="Abdul Rahman A.Y."/>
            <person name="Saito J.A."/>
            <person name="Hou S."/>
            <person name="Alam M."/>
        </authorList>
    </citation>
    <scope>NUCLEOTIDE SEQUENCE [LARGE SCALE GENOMIC DNA]</scope>
    <source>
        <strain evidence="1 2">CCB_US3_UF5</strain>
    </source>
</reference>
<protein>
    <submittedName>
        <fullName evidence="1">Uncharacterized protein</fullName>
    </submittedName>
</protein>
<organism evidence="1 2">
    <name type="scientific">Geobacillus thermoleovorans CCB_US3_UF5</name>
    <dbReference type="NCBI Taxonomy" id="1111068"/>
    <lineage>
        <taxon>Bacteria</taxon>
        <taxon>Bacillati</taxon>
        <taxon>Bacillota</taxon>
        <taxon>Bacilli</taxon>
        <taxon>Bacillales</taxon>
        <taxon>Anoxybacillaceae</taxon>
        <taxon>Geobacillus</taxon>
        <taxon>Geobacillus thermoleovorans group</taxon>
    </lineage>
</organism>
<evidence type="ECO:0000313" key="1">
    <source>
        <dbReference type="EMBL" id="AEV19053.1"/>
    </source>
</evidence>
<sequence>MPIGHFRFLPFPSPFAGHTLAFAVLSANRMIHSPHPSVYSFFF</sequence>
<dbReference type="EMBL" id="CP003125">
    <property type="protein sequence ID" value="AEV19053.1"/>
    <property type="molecule type" value="Genomic_DNA"/>
</dbReference>